<dbReference type="InterPro" id="IPR050275">
    <property type="entry name" value="PGM_Phosphatase"/>
</dbReference>
<name>A0ABP9NGG0_9GAMM</name>
<evidence type="ECO:0000313" key="2">
    <source>
        <dbReference type="Proteomes" id="UP001500171"/>
    </source>
</evidence>
<dbReference type="Gene3D" id="3.40.50.1240">
    <property type="entry name" value="Phosphoglycerate mutase-like"/>
    <property type="match status" value="1"/>
</dbReference>
<dbReference type="Proteomes" id="UP001500171">
    <property type="component" value="Unassembled WGS sequence"/>
</dbReference>
<dbReference type="InterPro" id="IPR029033">
    <property type="entry name" value="His_PPase_superfam"/>
</dbReference>
<dbReference type="SUPFAM" id="SSF53254">
    <property type="entry name" value="Phosphoglycerate mutase-like"/>
    <property type="match status" value="1"/>
</dbReference>
<dbReference type="CDD" id="cd07067">
    <property type="entry name" value="HP_PGM_like"/>
    <property type="match status" value="1"/>
</dbReference>
<sequence>MLMFKNLNFYFVRHGETHWNELQLFQGKSDSDLTLKGLHQARLTAKALHYVIFDAAYSSPQKRAVDTANVIIAKRQIPLLYHDGLVEINFGQWEQQFVPNYYQHPNFIHLISNAQHYDATENGGENFQTVLNRSLEAIKSIIKQQQNGNILVVSHGSVLRQLIYVLTGGNWQDHLQHTHKLENTSISIVNYQQTSDESMGQFTMRQLNGTEHLF</sequence>
<organism evidence="1 2">
    <name type="scientific">Orbus sasakiae</name>
    <dbReference type="NCBI Taxonomy" id="1078475"/>
    <lineage>
        <taxon>Bacteria</taxon>
        <taxon>Pseudomonadati</taxon>
        <taxon>Pseudomonadota</taxon>
        <taxon>Gammaproteobacteria</taxon>
        <taxon>Orbales</taxon>
        <taxon>Orbaceae</taxon>
        <taxon>Orbus</taxon>
    </lineage>
</organism>
<protein>
    <submittedName>
        <fullName evidence="1">Histidine phosphatase family protein</fullName>
    </submittedName>
</protein>
<dbReference type="SMART" id="SM00855">
    <property type="entry name" value="PGAM"/>
    <property type="match status" value="1"/>
</dbReference>
<dbReference type="PANTHER" id="PTHR48100:SF1">
    <property type="entry name" value="HISTIDINE PHOSPHATASE FAMILY PROTEIN-RELATED"/>
    <property type="match status" value="1"/>
</dbReference>
<comment type="caution">
    <text evidence="1">The sequence shown here is derived from an EMBL/GenBank/DDBJ whole genome shotgun (WGS) entry which is preliminary data.</text>
</comment>
<dbReference type="EMBL" id="BAABHY010000005">
    <property type="protein sequence ID" value="GAA5112744.1"/>
    <property type="molecule type" value="Genomic_DNA"/>
</dbReference>
<evidence type="ECO:0000313" key="1">
    <source>
        <dbReference type="EMBL" id="GAA5112744.1"/>
    </source>
</evidence>
<dbReference type="PANTHER" id="PTHR48100">
    <property type="entry name" value="BROAD-SPECIFICITY PHOSPHATASE YOR283W-RELATED"/>
    <property type="match status" value="1"/>
</dbReference>
<keyword evidence="2" id="KW-1185">Reference proteome</keyword>
<reference evidence="2" key="1">
    <citation type="journal article" date="2019" name="Int. J. Syst. Evol. Microbiol.">
        <title>The Global Catalogue of Microorganisms (GCM) 10K type strain sequencing project: providing services to taxonomists for standard genome sequencing and annotation.</title>
        <authorList>
            <consortium name="The Broad Institute Genomics Platform"/>
            <consortium name="The Broad Institute Genome Sequencing Center for Infectious Disease"/>
            <person name="Wu L."/>
            <person name="Ma J."/>
        </authorList>
    </citation>
    <scope>NUCLEOTIDE SEQUENCE [LARGE SCALE GENOMIC DNA]</scope>
    <source>
        <strain evidence="2">JCM 18050</strain>
    </source>
</reference>
<dbReference type="Pfam" id="PF00300">
    <property type="entry name" value="His_Phos_1"/>
    <property type="match status" value="1"/>
</dbReference>
<gene>
    <name evidence="1" type="ORF">GCM10023211_19840</name>
</gene>
<dbReference type="InterPro" id="IPR013078">
    <property type="entry name" value="His_Pase_superF_clade-1"/>
</dbReference>
<proteinExistence type="predicted"/>
<accession>A0ABP9NGG0</accession>